<gene>
    <name evidence="2" type="ORF">BOVATA_026700</name>
</gene>
<dbReference type="GeneID" id="39874947"/>
<evidence type="ECO:0000313" key="3">
    <source>
        <dbReference type="Proteomes" id="UP000236319"/>
    </source>
</evidence>
<dbReference type="EMBL" id="BDSA01000002">
    <property type="protein sequence ID" value="GBE61177.1"/>
    <property type="molecule type" value="Genomic_DNA"/>
</dbReference>
<protein>
    <submittedName>
        <fullName evidence="2">Extracellular matrix-binding ebh, putative</fullName>
    </submittedName>
</protein>
<keyword evidence="3" id="KW-1185">Reference proteome</keyword>
<accession>A0A2H6KDW5</accession>
<comment type="caution">
    <text evidence="2">The sequence shown here is derived from an EMBL/GenBank/DDBJ whole genome shotgun (WGS) entry which is preliminary data.</text>
</comment>
<feature type="region of interest" description="Disordered" evidence="1">
    <location>
        <begin position="376"/>
        <end position="398"/>
    </location>
</feature>
<reference evidence="2 3" key="1">
    <citation type="journal article" date="2017" name="BMC Genomics">
        <title>Whole-genome assembly of Babesia ovata and comparative genomics between closely related pathogens.</title>
        <authorList>
            <person name="Yamagishi J."/>
            <person name="Asada M."/>
            <person name="Hakimi H."/>
            <person name="Tanaka T.Q."/>
            <person name="Sugimoto C."/>
            <person name="Kawazu S."/>
        </authorList>
    </citation>
    <scope>NUCLEOTIDE SEQUENCE [LARGE SCALE GENOMIC DNA]</scope>
    <source>
        <strain evidence="2 3">Miyake</strain>
    </source>
</reference>
<feature type="compositionally biased region" description="Polar residues" evidence="1">
    <location>
        <begin position="380"/>
        <end position="394"/>
    </location>
</feature>
<evidence type="ECO:0000313" key="2">
    <source>
        <dbReference type="EMBL" id="GBE61177.1"/>
    </source>
</evidence>
<dbReference type="RefSeq" id="XP_028867420.1">
    <property type="nucleotide sequence ID" value="XM_029011587.1"/>
</dbReference>
<proteinExistence type="predicted"/>
<sequence>MDSDLKRDLKSVKMEIKEGIKEVITFLQVTKLDGLVKDDLGELRGKIEGLGKDVESNGLVKAQLEKLAEEKKNLETVTGKTTGTIDKEMGQLESKFNTYIKTPLNLQVTEVDTAIGTLGGKFELRGGSEKKLEEIFKQIKEKVGEIKGEAGMFAPNGQWNPPGSGLDGIKSKVGNYFNAFSGEWPFKNIVKGWIEKTILPHNGLVSDRINDKIFGGSRENSIQKMAGEIKENLGVEATEAGQTVEQAKSGGAEDIAKRIQAVKNGCENFANALDNKLKEGKSGLVTQIKSGVLTYIKHDAKCICDCTHCKSNQECSKNSLTAVILGSLSAVSRQVGNELNSLFLNIPDKPPNAEPSDGSIAKILDTITPIVDGLKRNLDDATSPNPPGGSTDSPAQAVDSKLEAVRNMVEKDKLITTFKSEVTKELTEAVKGLPNAVEEFDKQAQDQIKAAAKTAITAAAEQISNGSTIELGGAEKLMDNFHQAHNRIKADLESQVKKEVDTHIGADDSTGGQGATITELAGTSFDQYKGHVNQESVEKFDKDKPEDLQGKLPDAIKQIKTLGLEALEGVIGVSATKPINDDTFEVPFTEIRDGLIEIAGLVDIKQSTSPTTLDDKGVKDYLGKLSHMIKYRPWVDGGDGLENIINVIKGLQKSPFTAHPKAIDTAVSLIKEELKKLREKLKKEKMTEKDDVINALNDLKSFGLGDSDWTLGNTKWKTTHNLKSIEIDLRNQNAILPQQTDIIGKAIKEIRGQLASIGYRLNDYGSYDDVVDQLQRRCQRGNQAGTHSADEHAGQRCHREADQFDDQRDE</sequence>
<dbReference type="AlphaFoldDB" id="A0A2H6KDW5"/>
<dbReference type="OrthoDB" id="425925at2759"/>
<feature type="compositionally biased region" description="Basic and acidic residues" evidence="1">
    <location>
        <begin position="788"/>
        <end position="810"/>
    </location>
</feature>
<feature type="region of interest" description="Disordered" evidence="1">
    <location>
        <begin position="781"/>
        <end position="810"/>
    </location>
</feature>
<evidence type="ECO:0000256" key="1">
    <source>
        <dbReference type="SAM" id="MobiDB-lite"/>
    </source>
</evidence>
<dbReference type="VEuPathDB" id="PiroplasmaDB:BOVATA_026700"/>
<dbReference type="Proteomes" id="UP000236319">
    <property type="component" value="Unassembled WGS sequence"/>
</dbReference>
<name>A0A2H6KDW5_9APIC</name>
<organism evidence="2 3">
    <name type="scientific">Babesia ovata</name>
    <dbReference type="NCBI Taxonomy" id="189622"/>
    <lineage>
        <taxon>Eukaryota</taxon>
        <taxon>Sar</taxon>
        <taxon>Alveolata</taxon>
        <taxon>Apicomplexa</taxon>
        <taxon>Aconoidasida</taxon>
        <taxon>Piroplasmida</taxon>
        <taxon>Babesiidae</taxon>
        <taxon>Babesia</taxon>
    </lineage>
</organism>